<dbReference type="InterPro" id="IPR038763">
    <property type="entry name" value="DHH_sf"/>
</dbReference>
<dbReference type="PANTHER" id="PTHR42146:SF1">
    <property type="entry name" value="OLIGORIBONUCLEASE NRNB"/>
    <property type="match status" value="1"/>
</dbReference>
<proteinExistence type="predicted"/>
<dbReference type="PANTHER" id="PTHR42146">
    <property type="entry name" value="3',5'-CYCLIC-NUCLEOTIDE PHOSPHODIESTERASE"/>
    <property type="match status" value="1"/>
</dbReference>
<dbReference type="EMBL" id="DRNH01000083">
    <property type="protein sequence ID" value="HFB53389.1"/>
    <property type="molecule type" value="Genomic_DNA"/>
</dbReference>
<dbReference type="Proteomes" id="UP000886390">
    <property type="component" value="Unassembled WGS sequence"/>
</dbReference>
<evidence type="ECO:0000313" key="1">
    <source>
        <dbReference type="EMBL" id="HFB53389.1"/>
    </source>
</evidence>
<reference evidence="1" key="1">
    <citation type="journal article" date="2020" name="mSystems">
        <title>Genome- and Community-Level Interaction Insights into Carbon Utilization and Element Cycling Functions of Hydrothermarchaeota in Hydrothermal Sediment.</title>
        <authorList>
            <person name="Zhou Z."/>
            <person name="Liu Y."/>
            <person name="Xu W."/>
            <person name="Pan J."/>
            <person name="Luo Z.H."/>
            <person name="Li M."/>
        </authorList>
    </citation>
    <scope>NUCLEOTIDE SEQUENCE [LARGE SCALE GENOMIC DNA]</scope>
    <source>
        <strain evidence="1">HyVt-507</strain>
    </source>
</reference>
<name>A0A7C3FVZ2_9BACT</name>
<protein>
    <submittedName>
        <fullName evidence="1">Phosphoesterase</fullName>
    </submittedName>
</protein>
<dbReference type="InterPro" id="IPR052968">
    <property type="entry name" value="Nucleotide_metab_enz"/>
</dbReference>
<dbReference type="SUPFAM" id="SSF64182">
    <property type="entry name" value="DHH phosphoesterases"/>
    <property type="match status" value="1"/>
</dbReference>
<gene>
    <name evidence="1" type="ORF">ENJ67_01535</name>
</gene>
<organism evidence="1">
    <name type="scientific">Sulfurimonas autotrophica</name>
    <dbReference type="NCBI Taxonomy" id="202747"/>
    <lineage>
        <taxon>Bacteria</taxon>
        <taxon>Pseudomonadati</taxon>
        <taxon>Campylobacterota</taxon>
        <taxon>Epsilonproteobacteria</taxon>
        <taxon>Campylobacterales</taxon>
        <taxon>Sulfurimonadaceae</taxon>
        <taxon>Sulfurimonas</taxon>
    </lineage>
</organism>
<dbReference type="AlphaFoldDB" id="A0A7C3FVZ2"/>
<dbReference type="Gene3D" id="3.10.310.30">
    <property type="match status" value="1"/>
</dbReference>
<accession>A0A7C3FVZ2</accession>
<comment type="caution">
    <text evidence="1">The sequence shown here is derived from an EMBL/GenBank/DDBJ whole genome shotgun (WGS) entry which is preliminary data.</text>
</comment>
<sequence length="363" mass="42366">MKNRTIHHLSHIDLDGYSCQLVMKYTPYTKFNYNANYGAEVKQKLELILENIKKRKEPSFILITDLNLTADESKWLTHEVKKLNENGTDVKLQLLDHHGSGEESAKKYEWYYLDTARCATKITYDYAKEHLEFDEPEWMQKYVDVVNAVDLWKQEEHANFEYGKVCMRLVSETRELNRIMFPEEDSEYKLSLLHEAAKYIHEPNAHIVLDEKIYFLKKDFFKREKNDTLDNLATEYVVELLGRARDEKTIYYKGYRGYLSYGVGNTSIVGNGFLTKYPEYDFIVDVSSRGTMSLRANNQVSVSQISKEWANGGGHPNAAGGRIQGFKEQFRYDKVKAQIERLINEKESRAGNLEYKKEESSDS</sequence>